<keyword evidence="5 6" id="KW-0067">ATP-binding</keyword>
<protein>
    <submittedName>
        <fullName evidence="9">SRSF protein kinase 3</fullName>
    </submittedName>
</protein>
<feature type="compositionally biased region" description="Basic and acidic residues" evidence="7">
    <location>
        <begin position="47"/>
        <end position="98"/>
    </location>
</feature>
<evidence type="ECO:0000256" key="4">
    <source>
        <dbReference type="ARBA" id="ARBA00022777"/>
    </source>
</evidence>
<evidence type="ECO:0000256" key="3">
    <source>
        <dbReference type="ARBA" id="ARBA00022741"/>
    </source>
</evidence>
<dbReference type="Gene3D" id="1.10.510.10">
    <property type="entry name" value="Transferase(Phosphotransferase) domain 1"/>
    <property type="match status" value="2"/>
</dbReference>
<dbReference type="EMBL" id="JAQQWK010000003">
    <property type="protein sequence ID" value="KAK8045386.1"/>
    <property type="molecule type" value="Genomic_DNA"/>
</dbReference>
<evidence type="ECO:0000259" key="8">
    <source>
        <dbReference type="PROSITE" id="PS50011"/>
    </source>
</evidence>
<comment type="caution">
    <text evidence="9">The sequence shown here is derived from an EMBL/GenBank/DDBJ whole genome shotgun (WGS) entry which is preliminary data.</text>
</comment>
<keyword evidence="2" id="KW-0808">Transferase</keyword>
<organism evidence="9 10">
    <name type="scientific">Apiospora rasikravindrae</name>
    <dbReference type="NCBI Taxonomy" id="990691"/>
    <lineage>
        <taxon>Eukaryota</taxon>
        <taxon>Fungi</taxon>
        <taxon>Dikarya</taxon>
        <taxon>Ascomycota</taxon>
        <taxon>Pezizomycotina</taxon>
        <taxon>Sordariomycetes</taxon>
        <taxon>Xylariomycetidae</taxon>
        <taxon>Amphisphaeriales</taxon>
        <taxon>Apiosporaceae</taxon>
        <taxon>Apiospora</taxon>
    </lineage>
</organism>
<gene>
    <name evidence="9" type="ORF">PG993_005410</name>
</gene>
<evidence type="ECO:0000256" key="7">
    <source>
        <dbReference type="SAM" id="MobiDB-lite"/>
    </source>
</evidence>
<dbReference type="Proteomes" id="UP001444661">
    <property type="component" value="Unassembled WGS sequence"/>
</dbReference>
<dbReference type="SMART" id="SM00220">
    <property type="entry name" value="S_TKc"/>
    <property type="match status" value="1"/>
</dbReference>
<dbReference type="PROSITE" id="PS00107">
    <property type="entry name" value="PROTEIN_KINASE_ATP"/>
    <property type="match status" value="1"/>
</dbReference>
<accession>A0ABR1TFI0</accession>
<feature type="region of interest" description="Disordered" evidence="7">
    <location>
        <begin position="34"/>
        <end position="99"/>
    </location>
</feature>
<evidence type="ECO:0000256" key="2">
    <source>
        <dbReference type="ARBA" id="ARBA00022679"/>
    </source>
</evidence>
<feature type="binding site" evidence="6">
    <location>
        <position position="166"/>
    </location>
    <ligand>
        <name>ATP</name>
        <dbReference type="ChEBI" id="CHEBI:30616"/>
    </ligand>
</feature>
<feature type="domain" description="Protein kinase" evidence="8">
    <location>
        <begin position="137"/>
        <end position="659"/>
    </location>
</feature>
<evidence type="ECO:0000256" key="5">
    <source>
        <dbReference type="ARBA" id="ARBA00022840"/>
    </source>
</evidence>
<keyword evidence="3 6" id="KW-0547">Nucleotide-binding</keyword>
<dbReference type="PROSITE" id="PS50011">
    <property type="entry name" value="PROTEIN_KINASE_DOM"/>
    <property type="match status" value="1"/>
</dbReference>
<dbReference type="PANTHER" id="PTHR45646">
    <property type="entry name" value="SERINE/THREONINE-PROTEIN KINASE DOA-RELATED"/>
    <property type="match status" value="1"/>
</dbReference>
<dbReference type="GO" id="GO:0016301">
    <property type="term" value="F:kinase activity"/>
    <property type="evidence" value="ECO:0007669"/>
    <property type="project" value="UniProtKB-KW"/>
</dbReference>
<dbReference type="InterPro" id="IPR017441">
    <property type="entry name" value="Protein_kinase_ATP_BS"/>
</dbReference>
<dbReference type="InterPro" id="IPR000719">
    <property type="entry name" value="Prot_kinase_dom"/>
</dbReference>
<reference evidence="9 10" key="1">
    <citation type="submission" date="2023-01" db="EMBL/GenBank/DDBJ databases">
        <title>Analysis of 21 Apiospora genomes using comparative genomics revels a genus with tremendous synthesis potential of carbohydrate active enzymes and secondary metabolites.</title>
        <authorList>
            <person name="Sorensen T."/>
        </authorList>
    </citation>
    <scope>NUCLEOTIDE SEQUENCE [LARGE SCALE GENOMIC DNA]</scope>
    <source>
        <strain evidence="9 10">CBS 33761</strain>
    </source>
</reference>
<evidence type="ECO:0000313" key="10">
    <source>
        <dbReference type="Proteomes" id="UP001444661"/>
    </source>
</evidence>
<name>A0ABR1TFI0_9PEZI</name>
<proteinExistence type="predicted"/>
<dbReference type="Gene3D" id="3.30.200.20">
    <property type="entry name" value="Phosphorylase Kinase, domain 1"/>
    <property type="match status" value="1"/>
</dbReference>
<keyword evidence="4 9" id="KW-0418">Kinase</keyword>
<keyword evidence="1" id="KW-0723">Serine/threonine-protein kinase</keyword>
<dbReference type="InterPro" id="IPR051175">
    <property type="entry name" value="CLK_kinases"/>
</dbReference>
<sequence length="668" mass="75844">MAAERAKAEVTALGMTGPAVIDTEMIPTAMIDIETKDDQAMGADSDQVDHKNGEKTSADVKAAEASETREERHRTSPGESSDRDRSSSPRRSEFDGEGRMYCYIPGEELEHEDKERYRPGGFHPIMLGDRIGHQGRYKIVDKLGWGYGSTVWLCKDSDIASWRAVKVLQASDSNEENQELKIFKLLEHVDREELEQNHVGLPESYFWQDGPNGRHLCFVSKLVAAFDSQSPPGYGVHSPTLLVELCFQLAKAVKYLHDKGICHGDIRTQNIGLRLDDAAEKLSQRELQQHIGDPLRYSVVKRLSGRPAYPHAPGVMFQSRSVMPLEPKYRTGKLVLIDFGLSYETAKLPPEQMSYRSNAAPELLFKRSPRGPATDLWALSCVFVQLRTSQSLVSEFDTWVRVLQGMEWCWGPLPETYRSNVSAKMEEFDEYSVDKERETPWKPGDPLSIPMSLETYQRAKINGSGKTETMRHFLNQAEQRFKYHLTDELIPHQLTFYDGTSDGFSSDEDDSSIKLGKRKTSTSSHTTTSPEPHGDKPTTPVAVENTVIESSSDGTTTEQVRRADIQRAMDRGRPYSWGNFPDSSDPCVCDWDDARGGRSMRVAENCTAEQHWYGDPDRIVVWQMSKNEQRVLGDLLEGMFKYDPEERLTTEQVINHRWFKQRREAIKE</sequence>
<dbReference type="SUPFAM" id="SSF56112">
    <property type="entry name" value="Protein kinase-like (PK-like)"/>
    <property type="match status" value="1"/>
</dbReference>
<evidence type="ECO:0000313" key="9">
    <source>
        <dbReference type="EMBL" id="KAK8045386.1"/>
    </source>
</evidence>
<dbReference type="Pfam" id="PF00069">
    <property type="entry name" value="Pkinase"/>
    <property type="match status" value="1"/>
</dbReference>
<feature type="region of interest" description="Disordered" evidence="7">
    <location>
        <begin position="502"/>
        <end position="540"/>
    </location>
</feature>
<evidence type="ECO:0000256" key="1">
    <source>
        <dbReference type="ARBA" id="ARBA00022527"/>
    </source>
</evidence>
<evidence type="ECO:0000256" key="6">
    <source>
        <dbReference type="PROSITE-ProRule" id="PRU10141"/>
    </source>
</evidence>
<dbReference type="InterPro" id="IPR011009">
    <property type="entry name" value="Kinase-like_dom_sf"/>
</dbReference>
<keyword evidence="10" id="KW-1185">Reference proteome</keyword>